<dbReference type="AlphaFoldDB" id="H3B6B6"/>
<dbReference type="EMBL" id="AFYH01095783">
    <property type="status" value="NOT_ANNOTATED_CDS"/>
    <property type="molecule type" value="Genomic_DNA"/>
</dbReference>
<keyword evidence="5" id="KW-0175">Coiled coil</keyword>
<dbReference type="FunFam" id="2.60.120.920:FF:000004">
    <property type="entry name" value="Butyrophilin subfamily 1 member A1"/>
    <property type="match status" value="1"/>
</dbReference>
<dbReference type="InterPro" id="IPR001841">
    <property type="entry name" value="Znf_RING"/>
</dbReference>
<evidence type="ECO:0000256" key="5">
    <source>
        <dbReference type="SAM" id="Coils"/>
    </source>
</evidence>
<organism evidence="9 10">
    <name type="scientific">Latimeria chalumnae</name>
    <name type="common">Coelacanth</name>
    <dbReference type="NCBI Taxonomy" id="7897"/>
    <lineage>
        <taxon>Eukaryota</taxon>
        <taxon>Metazoa</taxon>
        <taxon>Chordata</taxon>
        <taxon>Craniata</taxon>
        <taxon>Vertebrata</taxon>
        <taxon>Euteleostomi</taxon>
        <taxon>Coelacanthiformes</taxon>
        <taxon>Coelacanthidae</taxon>
        <taxon>Latimeria</taxon>
    </lineage>
</organism>
<keyword evidence="3" id="KW-0862">Zinc</keyword>
<dbReference type="SMART" id="SM00184">
    <property type="entry name" value="RING"/>
    <property type="match status" value="1"/>
</dbReference>
<feature type="domain" description="RING-type" evidence="6">
    <location>
        <begin position="16"/>
        <end position="55"/>
    </location>
</feature>
<accession>H3B6B6</accession>
<sequence length="479" mass="54872">MNSKSLKRSLEDDLTCSTCQELFKDPVTLKCGHNFCRECVHEYWKTTSPSCPNCRAESAASDLMTNCTLRNIAETYKKEVQKMKEQSEYICSQHGELLQLYCLVDQEVICAICLTSRKHEDHKCLPIEEAAQELKEELKTSVKYLQDAQRKAAEVKEKCRVSLKNIQDQTEKTEKQIIEDFVKLRQFLRREEKNLLADLKKEKEEKEWKMRAMEKRIEQDLTSVSKTVKDIQQKIDEENRVFFKTHKSLIENKNIAKCDSMFPHCEDGKKQFQLVSLLYIVIDKQLNKGRREGDSRGEKGGPKVTVTLDPNTAASRLTLSEDLTAVTCGSTKKNLPDNPERFDPNVSVLGSVGFTSGRHSWVVDVRNKTAWNLGVTKESANRKGCLTLIPECGYWIIQLRNGTVGFPTEGRLRPLKPADIPKKVLVSLDYEAGKVSFYNADNMSCMYTFTDKFTEKIFPYFNPYFNSTSTNGDPLRICP</sequence>
<dbReference type="Ensembl" id="ENSLACT00000017565.1">
    <property type="protein sequence ID" value="ENSLACP00000017437.1"/>
    <property type="gene ID" value="ENSLACG00000015359.1"/>
</dbReference>
<dbReference type="InterPro" id="IPR013320">
    <property type="entry name" value="ConA-like_dom_sf"/>
</dbReference>
<evidence type="ECO:0000256" key="3">
    <source>
        <dbReference type="ARBA" id="ARBA00022833"/>
    </source>
</evidence>
<dbReference type="SUPFAM" id="SSF49899">
    <property type="entry name" value="Concanavalin A-like lectins/glucanases"/>
    <property type="match status" value="1"/>
</dbReference>
<keyword evidence="10" id="KW-1185">Reference proteome</keyword>
<reference evidence="9" key="3">
    <citation type="submission" date="2025-09" db="UniProtKB">
        <authorList>
            <consortium name="Ensembl"/>
        </authorList>
    </citation>
    <scope>IDENTIFICATION</scope>
</reference>
<dbReference type="Proteomes" id="UP000008672">
    <property type="component" value="Unassembled WGS sequence"/>
</dbReference>
<dbReference type="PRINTS" id="PR01407">
    <property type="entry name" value="BUTYPHLNCDUF"/>
</dbReference>
<dbReference type="PROSITE" id="PS50119">
    <property type="entry name" value="ZF_BBOX"/>
    <property type="match status" value="1"/>
</dbReference>
<dbReference type="PROSITE" id="PS00518">
    <property type="entry name" value="ZF_RING_1"/>
    <property type="match status" value="1"/>
</dbReference>
<dbReference type="InterPro" id="IPR050143">
    <property type="entry name" value="TRIM/RBCC"/>
</dbReference>
<dbReference type="SMART" id="SM00589">
    <property type="entry name" value="PRY"/>
    <property type="match status" value="1"/>
</dbReference>
<dbReference type="Pfam" id="PF13765">
    <property type="entry name" value="PRY"/>
    <property type="match status" value="1"/>
</dbReference>
<dbReference type="FunCoup" id="H3B6B6">
    <property type="interactions" value="1849"/>
</dbReference>
<protein>
    <submittedName>
        <fullName evidence="9">Uncharacterized protein</fullName>
    </submittedName>
</protein>
<dbReference type="Pfam" id="PF00622">
    <property type="entry name" value="SPRY"/>
    <property type="match status" value="1"/>
</dbReference>
<evidence type="ECO:0000259" key="8">
    <source>
        <dbReference type="PROSITE" id="PS50188"/>
    </source>
</evidence>
<reference evidence="9" key="2">
    <citation type="submission" date="2025-08" db="UniProtKB">
        <authorList>
            <consortium name="Ensembl"/>
        </authorList>
    </citation>
    <scope>IDENTIFICATION</scope>
</reference>
<dbReference type="Gene3D" id="2.60.120.920">
    <property type="match status" value="1"/>
</dbReference>
<feature type="coiled-coil region" evidence="5">
    <location>
        <begin position="131"/>
        <end position="216"/>
    </location>
</feature>
<evidence type="ECO:0000256" key="2">
    <source>
        <dbReference type="ARBA" id="ARBA00022771"/>
    </source>
</evidence>
<name>H3B6B6_LATCH</name>
<dbReference type="InterPro" id="IPR013083">
    <property type="entry name" value="Znf_RING/FYVE/PHD"/>
</dbReference>
<dbReference type="InterPro" id="IPR017907">
    <property type="entry name" value="Znf_RING_CS"/>
</dbReference>
<dbReference type="Pfam" id="PF13445">
    <property type="entry name" value="zf-RING_UBOX"/>
    <property type="match status" value="1"/>
</dbReference>
<dbReference type="EMBL" id="AFYH01095784">
    <property type="status" value="NOT_ANNOTATED_CDS"/>
    <property type="molecule type" value="Genomic_DNA"/>
</dbReference>
<proteinExistence type="predicted"/>
<dbReference type="InParanoid" id="H3B6B6"/>
<dbReference type="CDD" id="cd13733">
    <property type="entry name" value="SPRY_PRY_C-I_1"/>
    <property type="match status" value="1"/>
</dbReference>
<dbReference type="EMBL" id="AFYH01095785">
    <property type="status" value="NOT_ANNOTATED_CDS"/>
    <property type="molecule type" value="Genomic_DNA"/>
</dbReference>
<dbReference type="SUPFAM" id="SSF57850">
    <property type="entry name" value="RING/U-box"/>
    <property type="match status" value="1"/>
</dbReference>
<dbReference type="InterPro" id="IPR006574">
    <property type="entry name" value="PRY"/>
</dbReference>
<dbReference type="InterPro" id="IPR001870">
    <property type="entry name" value="B30.2/SPRY"/>
</dbReference>
<dbReference type="Gene3D" id="3.30.40.10">
    <property type="entry name" value="Zinc/RING finger domain, C3HC4 (zinc finger)"/>
    <property type="match status" value="1"/>
</dbReference>
<dbReference type="Gene3D" id="3.30.160.60">
    <property type="entry name" value="Classic Zinc Finger"/>
    <property type="match status" value="1"/>
</dbReference>
<keyword evidence="2 4" id="KW-0863">Zinc-finger</keyword>
<dbReference type="OMA" id="EVICAIC"/>
<dbReference type="PROSITE" id="PS50089">
    <property type="entry name" value="ZF_RING_2"/>
    <property type="match status" value="1"/>
</dbReference>
<evidence type="ECO:0000256" key="4">
    <source>
        <dbReference type="PROSITE-ProRule" id="PRU00024"/>
    </source>
</evidence>
<evidence type="ECO:0000313" key="10">
    <source>
        <dbReference type="Proteomes" id="UP000008672"/>
    </source>
</evidence>
<keyword evidence="1" id="KW-0479">Metal-binding</keyword>
<dbReference type="SMART" id="SM00336">
    <property type="entry name" value="BBOX"/>
    <property type="match status" value="1"/>
</dbReference>
<feature type="domain" description="B box-type" evidence="7">
    <location>
        <begin position="86"/>
        <end position="127"/>
    </location>
</feature>
<dbReference type="InterPro" id="IPR000315">
    <property type="entry name" value="Znf_B-box"/>
</dbReference>
<dbReference type="SUPFAM" id="SSF57845">
    <property type="entry name" value="B-box zinc-binding domain"/>
    <property type="match status" value="1"/>
</dbReference>
<dbReference type="InterPro" id="IPR043136">
    <property type="entry name" value="B30.2/SPRY_sf"/>
</dbReference>
<dbReference type="InterPro" id="IPR027370">
    <property type="entry name" value="Znf-RING_euk"/>
</dbReference>
<dbReference type="InterPro" id="IPR003877">
    <property type="entry name" value="SPRY_dom"/>
</dbReference>
<dbReference type="Pfam" id="PF00643">
    <property type="entry name" value="zf-B_box"/>
    <property type="match status" value="1"/>
</dbReference>
<dbReference type="PANTHER" id="PTHR24103">
    <property type="entry name" value="E3 UBIQUITIN-PROTEIN LIGASE TRIM"/>
    <property type="match status" value="1"/>
</dbReference>
<dbReference type="PROSITE" id="PS50188">
    <property type="entry name" value="B302_SPRY"/>
    <property type="match status" value="1"/>
</dbReference>
<dbReference type="HOGENOM" id="CLU_013137_0_3_1"/>
<evidence type="ECO:0000313" key="9">
    <source>
        <dbReference type="Ensembl" id="ENSLACP00000017437.1"/>
    </source>
</evidence>
<reference evidence="10" key="1">
    <citation type="submission" date="2011-08" db="EMBL/GenBank/DDBJ databases">
        <title>The draft genome of Latimeria chalumnae.</title>
        <authorList>
            <person name="Di Palma F."/>
            <person name="Alfoldi J."/>
            <person name="Johnson J."/>
            <person name="Berlin A."/>
            <person name="Gnerre S."/>
            <person name="Jaffe D."/>
            <person name="MacCallum I."/>
            <person name="Young S."/>
            <person name="Walker B.J."/>
            <person name="Lander E."/>
            <person name="Lindblad-Toh K."/>
        </authorList>
    </citation>
    <scope>NUCLEOTIDE SEQUENCE [LARGE SCALE GENOMIC DNA]</scope>
    <source>
        <strain evidence="10">Wild caught</strain>
    </source>
</reference>
<dbReference type="InterPro" id="IPR003879">
    <property type="entry name" value="Butyrophylin_SPRY"/>
</dbReference>
<evidence type="ECO:0000259" key="6">
    <source>
        <dbReference type="PROSITE" id="PS50089"/>
    </source>
</evidence>
<dbReference type="GeneTree" id="ENSGT01030000234583"/>
<evidence type="ECO:0000259" key="7">
    <source>
        <dbReference type="PROSITE" id="PS50119"/>
    </source>
</evidence>
<dbReference type="SMART" id="SM00449">
    <property type="entry name" value="SPRY"/>
    <property type="match status" value="1"/>
</dbReference>
<dbReference type="GO" id="GO:0008270">
    <property type="term" value="F:zinc ion binding"/>
    <property type="evidence" value="ECO:0007669"/>
    <property type="project" value="UniProtKB-KW"/>
</dbReference>
<evidence type="ECO:0000256" key="1">
    <source>
        <dbReference type="ARBA" id="ARBA00022723"/>
    </source>
</evidence>
<dbReference type="eggNOG" id="KOG2177">
    <property type="taxonomic scope" value="Eukaryota"/>
</dbReference>
<feature type="domain" description="B30.2/SPRY" evidence="8">
    <location>
        <begin position="286"/>
        <end position="479"/>
    </location>
</feature>